<sequence>MLNPGLVIEQNLRISLQVINGCRPHCAGNTRWDIATAHGNIQRRRKHQNYIHENDATICDRHFGGIDESFCESPGGGLVSFAKEGGVVLLNRLVSR</sequence>
<dbReference type="AlphaFoldDB" id="A0A6A3AAT0"/>
<dbReference type="EMBL" id="VEPZ02001028">
    <property type="protein sequence ID" value="KAE8700817.1"/>
    <property type="molecule type" value="Genomic_DNA"/>
</dbReference>
<dbReference type="Proteomes" id="UP000436088">
    <property type="component" value="Unassembled WGS sequence"/>
</dbReference>
<reference evidence="1" key="1">
    <citation type="submission" date="2019-09" db="EMBL/GenBank/DDBJ databases">
        <title>Draft genome information of white flower Hibiscus syriacus.</title>
        <authorList>
            <person name="Kim Y.-M."/>
        </authorList>
    </citation>
    <scope>NUCLEOTIDE SEQUENCE [LARGE SCALE GENOMIC DNA]</scope>
    <source>
        <strain evidence="1">YM2019G1</strain>
    </source>
</reference>
<accession>A0A6A3AAT0</accession>
<proteinExistence type="predicted"/>
<organism evidence="1 2">
    <name type="scientific">Hibiscus syriacus</name>
    <name type="common">Rose of Sharon</name>
    <dbReference type="NCBI Taxonomy" id="106335"/>
    <lineage>
        <taxon>Eukaryota</taxon>
        <taxon>Viridiplantae</taxon>
        <taxon>Streptophyta</taxon>
        <taxon>Embryophyta</taxon>
        <taxon>Tracheophyta</taxon>
        <taxon>Spermatophyta</taxon>
        <taxon>Magnoliopsida</taxon>
        <taxon>eudicotyledons</taxon>
        <taxon>Gunneridae</taxon>
        <taxon>Pentapetalae</taxon>
        <taxon>rosids</taxon>
        <taxon>malvids</taxon>
        <taxon>Malvales</taxon>
        <taxon>Malvaceae</taxon>
        <taxon>Malvoideae</taxon>
        <taxon>Hibiscus</taxon>
    </lineage>
</organism>
<evidence type="ECO:0000313" key="1">
    <source>
        <dbReference type="EMBL" id="KAE8700817.1"/>
    </source>
</evidence>
<name>A0A6A3AAT0_HIBSY</name>
<comment type="caution">
    <text evidence="1">The sequence shown here is derived from an EMBL/GenBank/DDBJ whole genome shotgun (WGS) entry which is preliminary data.</text>
</comment>
<keyword evidence="2" id="KW-1185">Reference proteome</keyword>
<protein>
    <submittedName>
        <fullName evidence="1">Uncharacterized protein</fullName>
    </submittedName>
</protein>
<evidence type="ECO:0000313" key="2">
    <source>
        <dbReference type="Proteomes" id="UP000436088"/>
    </source>
</evidence>
<gene>
    <name evidence="1" type="ORF">F3Y22_tig00110556pilonHSYRG00805</name>
</gene>